<dbReference type="AlphaFoldDB" id="A0A419SYL6"/>
<dbReference type="Proteomes" id="UP000284277">
    <property type="component" value="Unassembled WGS sequence"/>
</dbReference>
<feature type="transmembrane region" description="Helical" evidence="1">
    <location>
        <begin position="46"/>
        <end position="71"/>
    </location>
</feature>
<reference evidence="2 3" key="1">
    <citation type="submission" date="2016-08" db="EMBL/GenBank/DDBJ databases">
        <title>A new outlook on sporulation: Clostridium algidixylanolyticum.</title>
        <authorList>
            <person name="Poppleton D.I."/>
            <person name="Gribaldo S."/>
        </authorList>
    </citation>
    <scope>NUCLEOTIDE SEQUENCE [LARGE SCALE GENOMIC DNA]</scope>
    <source>
        <strain evidence="2 3">SPL73</strain>
    </source>
</reference>
<evidence type="ECO:0000313" key="2">
    <source>
        <dbReference type="EMBL" id="RKD30360.1"/>
    </source>
</evidence>
<evidence type="ECO:0000256" key="1">
    <source>
        <dbReference type="SAM" id="Phobius"/>
    </source>
</evidence>
<keyword evidence="1" id="KW-0812">Transmembrane</keyword>
<organism evidence="2 3">
    <name type="scientific">Lacrimispora algidixylanolytica</name>
    <dbReference type="NCBI Taxonomy" id="94868"/>
    <lineage>
        <taxon>Bacteria</taxon>
        <taxon>Bacillati</taxon>
        <taxon>Bacillota</taxon>
        <taxon>Clostridia</taxon>
        <taxon>Lachnospirales</taxon>
        <taxon>Lachnospiraceae</taxon>
        <taxon>Lacrimispora</taxon>
    </lineage>
</organism>
<sequence length="77" mass="9087">MFFGSKTMNLLFLIMAWLPILLGTFGIVLISYYFYKWTKGISVFKFRLAGEICFLLVLIYFFLFFLIGFILRPILVP</sequence>
<accession>A0A419SYL6</accession>
<comment type="caution">
    <text evidence="2">The sequence shown here is derived from an EMBL/GenBank/DDBJ whole genome shotgun (WGS) entry which is preliminary data.</text>
</comment>
<gene>
    <name evidence="2" type="ORF">BET01_07145</name>
</gene>
<keyword evidence="3" id="KW-1185">Reference proteome</keyword>
<protein>
    <submittedName>
        <fullName evidence="2">Uncharacterized protein</fullName>
    </submittedName>
</protein>
<proteinExistence type="predicted"/>
<keyword evidence="1" id="KW-0472">Membrane</keyword>
<feature type="transmembrane region" description="Helical" evidence="1">
    <location>
        <begin position="12"/>
        <end position="34"/>
    </location>
</feature>
<keyword evidence="1" id="KW-1133">Transmembrane helix</keyword>
<evidence type="ECO:0000313" key="3">
    <source>
        <dbReference type="Proteomes" id="UP000284277"/>
    </source>
</evidence>
<name>A0A419SYL6_9FIRM</name>
<dbReference type="EMBL" id="MCIA01000031">
    <property type="protein sequence ID" value="RKD30360.1"/>
    <property type="molecule type" value="Genomic_DNA"/>
</dbReference>